<evidence type="ECO:0000313" key="2">
    <source>
        <dbReference type="Proteomes" id="UP000215453"/>
    </source>
</evidence>
<dbReference type="Proteomes" id="UP000215453">
    <property type="component" value="Chromosome 14"/>
</dbReference>
<name>A0A1Y6M0D4_ZYMTR</name>
<sequence length="131" mass="14487">MVNGGVAKLWKLPQTSRSGISAEDYADLIRDLAESSLHHSSSTHNHTGGYPSTTRDPRAMFSRFIGKLGLTYAITATDPFVPEPVQTQTSINLASIILAGSRETHTAAFDFFFFFFFLFETCSSTASLDWR</sequence>
<dbReference type="AlphaFoldDB" id="A0A1Y6M0D4"/>
<reference evidence="1 2" key="1">
    <citation type="submission" date="2016-10" db="EMBL/GenBank/DDBJ databases">
        <authorList>
            <person name="Varghese N."/>
        </authorList>
    </citation>
    <scope>NUCLEOTIDE SEQUENCE [LARGE SCALE GENOMIC DNA]</scope>
</reference>
<protein>
    <submittedName>
        <fullName evidence="1">Uncharacterized protein</fullName>
    </submittedName>
</protein>
<accession>A0A1Y6M0D4</accession>
<gene>
    <name evidence="1" type="ORF">ZT1A5_G11575</name>
</gene>
<organism evidence="1 2">
    <name type="scientific">Zymoseptoria tritici ST99CH_1A5</name>
    <dbReference type="NCBI Taxonomy" id="1276529"/>
    <lineage>
        <taxon>Eukaryota</taxon>
        <taxon>Fungi</taxon>
        <taxon>Dikarya</taxon>
        <taxon>Ascomycota</taxon>
        <taxon>Pezizomycotina</taxon>
        <taxon>Dothideomycetes</taxon>
        <taxon>Dothideomycetidae</taxon>
        <taxon>Mycosphaerellales</taxon>
        <taxon>Mycosphaerellaceae</taxon>
        <taxon>Zymoseptoria</taxon>
    </lineage>
</organism>
<proteinExistence type="predicted"/>
<dbReference type="EMBL" id="LT882689">
    <property type="protein sequence ID" value="SMY30125.1"/>
    <property type="molecule type" value="Genomic_DNA"/>
</dbReference>
<evidence type="ECO:0000313" key="1">
    <source>
        <dbReference type="EMBL" id="SMY30125.1"/>
    </source>
</evidence>